<dbReference type="InterPro" id="IPR016024">
    <property type="entry name" value="ARM-type_fold"/>
</dbReference>
<dbReference type="Proteomes" id="UP000663305">
    <property type="component" value="Chromosome"/>
</dbReference>
<feature type="compositionally biased region" description="Acidic residues" evidence="1">
    <location>
        <begin position="20"/>
        <end position="39"/>
    </location>
</feature>
<dbReference type="RefSeq" id="WP_229124995.1">
    <property type="nucleotide sequence ID" value="NZ_CP064789.1"/>
</dbReference>
<dbReference type="InterPro" id="IPR011989">
    <property type="entry name" value="ARM-like"/>
</dbReference>
<dbReference type="GO" id="GO:0016491">
    <property type="term" value="F:oxidoreductase activity"/>
    <property type="evidence" value="ECO:0007669"/>
    <property type="project" value="TreeGrafter"/>
</dbReference>
<dbReference type="SMART" id="SM00567">
    <property type="entry name" value="EZ_HEAT"/>
    <property type="match status" value="4"/>
</dbReference>
<feature type="region of interest" description="Disordered" evidence="1">
    <location>
        <begin position="1"/>
        <end position="89"/>
    </location>
</feature>
<feature type="compositionally biased region" description="Acidic residues" evidence="1">
    <location>
        <begin position="52"/>
        <end position="62"/>
    </location>
</feature>
<proteinExistence type="predicted"/>
<dbReference type="EMBL" id="CP064789">
    <property type="protein sequence ID" value="QSG13249.1"/>
    <property type="molecule type" value="Genomic_DNA"/>
</dbReference>
<evidence type="ECO:0000256" key="1">
    <source>
        <dbReference type="SAM" id="MobiDB-lite"/>
    </source>
</evidence>
<dbReference type="Gene3D" id="1.25.10.10">
    <property type="entry name" value="Leucine-rich Repeat Variant"/>
    <property type="match status" value="1"/>
</dbReference>
<protein>
    <submittedName>
        <fullName evidence="2">HEAT repeats containing protein</fullName>
    </submittedName>
</protein>
<evidence type="ECO:0000313" key="3">
    <source>
        <dbReference type="Proteomes" id="UP000663305"/>
    </source>
</evidence>
<sequence>MTDRDESEFQPAPPSGSGFDADELTDPEIDLDPDGEDGPPDPQLDPTKSPGFDEEVESLDDIDVGRDDVTLGEATPAQLTAADTTPVADDDSAALVETLETGAPPERQRAALALAERDPTDTAVNALADRARSDDDPDVRQFAVEALGELGVDAASTVAREALDDPNPWVRAEAVVVLDGLDRQAHAKAIEARLGDDHHAVRRNALLSMSKQCGAELLATLLGFVDDDSERVREWVAELLGGFDDERARSALERLRGDDSDIVAEAAAHALESDGDRRELFTGSTVPIDQPNHDVPPNL</sequence>
<organism evidence="2 3">
    <name type="scientific">Halapricum desulfuricans</name>
    <dbReference type="NCBI Taxonomy" id="2841257"/>
    <lineage>
        <taxon>Archaea</taxon>
        <taxon>Methanobacteriati</taxon>
        <taxon>Methanobacteriota</taxon>
        <taxon>Stenosarchaea group</taxon>
        <taxon>Halobacteria</taxon>
        <taxon>Halobacteriales</taxon>
        <taxon>Haloarculaceae</taxon>
        <taxon>Halapricum</taxon>
    </lineage>
</organism>
<dbReference type="Pfam" id="PF13646">
    <property type="entry name" value="HEAT_2"/>
    <property type="match status" value="2"/>
</dbReference>
<evidence type="ECO:0000313" key="2">
    <source>
        <dbReference type="EMBL" id="QSG13249.1"/>
    </source>
</evidence>
<dbReference type="GeneID" id="68862376"/>
<dbReference type="AlphaFoldDB" id="A0A897NQZ0"/>
<dbReference type="SUPFAM" id="SSF48371">
    <property type="entry name" value="ARM repeat"/>
    <property type="match status" value="1"/>
</dbReference>
<reference evidence="2" key="1">
    <citation type="submission" date="2020-11" db="EMBL/GenBank/DDBJ databases">
        <title>Carbohydrate-dependent, anaerobic sulfur respiration: A novel catabolism in halophilic archaea.</title>
        <authorList>
            <person name="Sorokin D.Y."/>
            <person name="Messina E."/>
            <person name="Smedile F."/>
            <person name="La Cono V."/>
            <person name="Hallsworth J.E."/>
            <person name="Yakimov M.M."/>
        </authorList>
    </citation>
    <scope>NUCLEOTIDE SEQUENCE</scope>
    <source>
        <strain evidence="2">HSR-Bgl</strain>
    </source>
</reference>
<dbReference type="InterPro" id="IPR004155">
    <property type="entry name" value="PBS_lyase_HEAT"/>
</dbReference>
<name>A0A897NQZ0_9EURY</name>
<gene>
    <name evidence="2" type="ORF">HSBGL_2855</name>
</gene>
<dbReference type="PANTHER" id="PTHR12697">
    <property type="entry name" value="PBS LYASE HEAT-LIKE PROTEIN"/>
    <property type="match status" value="1"/>
</dbReference>
<accession>A0A897NQZ0</accession>
<dbReference type="PANTHER" id="PTHR12697:SF5">
    <property type="entry name" value="DEOXYHYPUSINE HYDROXYLASE"/>
    <property type="match status" value="1"/>
</dbReference>